<organism evidence="2 3">
    <name type="scientific">Mycoemilia scoparia</name>
    <dbReference type="NCBI Taxonomy" id="417184"/>
    <lineage>
        <taxon>Eukaryota</taxon>
        <taxon>Fungi</taxon>
        <taxon>Fungi incertae sedis</taxon>
        <taxon>Zoopagomycota</taxon>
        <taxon>Kickxellomycotina</taxon>
        <taxon>Kickxellomycetes</taxon>
        <taxon>Kickxellales</taxon>
        <taxon>Kickxellaceae</taxon>
        <taxon>Mycoemilia</taxon>
    </lineage>
</organism>
<accession>A0A9W8DTH5</accession>
<feature type="compositionally biased region" description="Basic and acidic residues" evidence="1">
    <location>
        <begin position="204"/>
        <end position="223"/>
    </location>
</feature>
<keyword evidence="3" id="KW-1185">Reference proteome</keyword>
<dbReference type="AlphaFoldDB" id="A0A9W8DTH5"/>
<reference evidence="2" key="1">
    <citation type="submission" date="2022-07" db="EMBL/GenBank/DDBJ databases">
        <title>Phylogenomic reconstructions and comparative analyses of Kickxellomycotina fungi.</title>
        <authorList>
            <person name="Reynolds N.K."/>
            <person name="Stajich J.E."/>
            <person name="Barry K."/>
            <person name="Grigoriev I.V."/>
            <person name="Crous P."/>
            <person name="Smith M.E."/>
        </authorList>
    </citation>
    <scope>NUCLEOTIDE SEQUENCE</scope>
    <source>
        <strain evidence="2">NBRC 100468</strain>
    </source>
</reference>
<sequence>MSIIPTDDEYLSENAARNAYALAEIKLKKRYNEIIAILNQEYRNSIDVLQSKKTSLVEKSDRKTLSLSSCANISNSSLFPKAIVDGYSEEEATKANVFAAKESRMSSIDHHFTKSHLCSVPSQVHKKDPIINTSYYSDSSDSDFEHRIAKIKSLANRSRKATKDKESDCNKPSKPDDLVERSDSKFTKLNNTILEKQTKPKPKVNLEKSSNKQPIRPDYEKQSLDQLKVAVQHGF</sequence>
<feature type="compositionally biased region" description="Basic and acidic residues" evidence="1">
    <location>
        <begin position="162"/>
        <end position="186"/>
    </location>
</feature>
<proteinExistence type="predicted"/>
<evidence type="ECO:0000313" key="2">
    <source>
        <dbReference type="EMBL" id="KAJ1917179.1"/>
    </source>
</evidence>
<gene>
    <name evidence="2" type="ORF">H4219_003369</name>
</gene>
<feature type="region of interest" description="Disordered" evidence="1">
    <location>
        <begin position="162"/>
        <end position="223"/>
    </location>
</feature>
<name>A0A9W8DTH5_9FUNG</name>
<comment type="caution">
    <text evidence="2">The sequence shown here is derived from an EMBL/GenBank/DDBJ whole genome shotgun (WGS) entry which is preliminary data.</text>
</comment>
<dbReference type="Proteomes" id="UP001150538">
    <property type="component" value="Unassembled WGS sequence"/>
</dbReference>
<evidence type="ECO:0000256" key="1">
    <source>
        <dbReference type="SAM" id="MobiDB-lite"/>
    </source>
</evidence>
<protein>
    <submittedName>
        <fullName evidence="2">Uncharacterized protein</fullName>
    </submittedName>
</protein>
<dbReference type="EMBL" id="JANBPU010000079">
    <property type="protein sequence ID" value="KAJ1917179.1"/>
    <property type="molecule type" value="Genomic_DNA"/>
</dbReference>
<evidence type="ECO:0000313" key="3">
    <source>
        <dbReference type="Proteomes" id="UP001150538"/>
    </source>
</evidence>